<evidence type="ECO:0000256" key="2">
    <source>
        <dbReference type="SAM" id="Phobius"/>
    </source>
</evidence>
<evidence type="ECO:0008006" key="4">
    <source>
        <dbReference type="Google" id="ProtNLM"/>
    </source>
</evidence>
<keyword evidence="2" id="KW-0472">Membrane</keyword>
<feature type="transmembrane region" description="Helical" evidence="2">
    <location>
        <begin position="39"/>
        <end position="62"/>
    </location>
</feature>
<gene>
    <name evidence="3" type="ORF">HZU44_00140</name>
</gene>
<accession>A0A7D5YDG3</accession>
<reference evidence="3" key="1">
    <citation type="submission" date="2020-08" db="EMBL/GenBank/DDBJ databases">
        <title>A bifunctional nitrone conjugated secondary metabolite targeting the ribosome.</title>
        <authorList>
            <person name="Limbrick E.M."/>
            <person name="Graf M."/>
            <person name="Derewacz D.K."/>
            <person name="Nguyen F."/>
            <person name="Spraggins J.M."/>
            <person name="Wieland M."/>
            <person name="Ynigez-Gutierrez A.E."/>
            <person name="Reisman B.J."/>
            <person name="Zinshteyn B."/>
            <person name="McCulloch K."/>
            <person name="Iverson T.M."/>
            <person name="Green R."/>
            <person name="Wilson D.N."/>
            <person name="Bachmann B.O."/>
        </authorList>
    </citation>
    <scope>NUCLEOTIDE SEQUENCE</scope>
    <source>
        <strain evidence="3">Africana</strain>
    </source>
</reference>
<organism evidence="3">
    <name type="scientific">Micromonospora carbonacea</name>
    <dbReference type="NCBI Taxonomy" id="47853"/>
    <lineage>
        <taxon>Bacteria</taxon>
        <taxon>Bacillati</taxon>
        <taxon>Actinomycetota</taxon>
        <taxon>Actinomycetes</taxon>
        <taxon>Micromonosporales</taxon>
        <taxon>Micromonosporaceae</taxon>
        <taxon>Micromonospora</taxon>
    </lineage>
</organism>
<dbReference type="InterPro" id="IPR011044">
    <property type="entry name" value="Quino_amine_DH_bsu"/>
</dbReference>
<evidence type="ECO:0000313" key="3">
    <source>
        <dbReference type="EMBL" id="QLJ98693.1"/>
    </source>
</evidence>
<dbReference type="AlphaFoldDB" id="A0A7D5YDG3"/>
<keyword evidence="2" id="KW-0812">Transmembrane</keyword>
<dbReference type="Gene3D" id="2.130.10.10">
    <property type="entry name" value="YVTN repeat-like/Quinoprotein amine dehydrogenase"/>
    <property type="match status" value="1"/>
</dbReference>
<dbReference type="InterPro" id="IPR015943">
    <property type="entry name" value="WD40/YVTN_repeat-like_dom_sf"/>
</dbReference>
<dbReference type="SUPFAM" id="SSF50969">
    <property type="entry name" value="YVTN repeat-like/Quinoprotein amine dehydrogenase"/>
    <property type="match status" value="1"/>
</dbReference>
<proteinExistence type="predicted"/>
<name>A0A7D5YDG3_9ACTN</name>
<keyword evidence="2" id="KW-1133">Transmembrane helix</keyword>
<sequence length="403" mass="42427">MKEQQLRRLLTVATEDIRPTRTAMDAWQRAGRTQRARRAAGAVALAVVLAIALVTGGTLLALRHSAGLPPADPASAAPGPTAPVTPVPDTAPVRRMPADLAYPGDPLGRIGDPATVPLSRRPVRRALALAQPVDPDTGVAGQIRVLGDDGTVRALDVVTLAPTRDADGNEAVPLKTGSLSPDGRFAAFAQTGAVLVVDLTTAAVRRLPLAGYLEHVVWSGGRLLVGDDRNTYLLDPGTGTADQIAVSPWGLVTPDPAAPGGMLVEVTGVRDRLTLRTRSVPDGTIRTQHPVRSAEPVLPYQIVEFYGRGWQRGDRVARSGWIANGGADGIEGVAVLDSRTGSVTHLLDLGRDRWKGCCEVQGWESDGTVLLRTQPGGLIRWRPDTGEVTGVVRKLTGVISLAG</sequence>
<protein>
    <recommendedName>
        <fullName evidence="4">WD40 repeat domain-containing protein</fullName>
    </recommendedName>
</protein>
<evidence type="ECO:0000256" key="1">
    <source>
        <dbReference type="SAM" id="MobiDB-lite"/>
    </source>
</evidence>
<dbReference type="EMBL" id="CP058905">
    <property type="protein sequence ID" value="QLJ98693.1"/>
    <property type="molecule type" value="Genomic_DNA"/>
</dbReference>
<feature type="region of interest" description="Disordered" evidence="1">
    <location>
        <begin position="71"/>
        <end position="107"/>
    </location>
</feature>